<evidence type="ECO:0000256" key="1">
    <source>
        <dbReference type="SAM" id="MobiDB-lite"/>
    </source>
</evidence>
<evidence type="ECO:0000256" key="2">
    <source>
        <dbReference type="SAM" id="Phobius"/>
    </source>
</evidence>
<keyword evidence="4" id="KW-1185">Reference proteome</keyword>
<feature type="compositionally biased region" description="Polar residues" evidence="1">
    <location>
        <begin position="330"/>
        <end position="346"/>
    </location>
</feature>
<feature type="region of interest" description="Disordered" evidence="1">
    <location>
        <begin position="325"/>
        <end position="346"/>
    </location>
</feature>
<dbReference type="AlphaFoldDB" id="A0A8J8NN81"/>
<feature type="transmembrane region" description="Helical" evidence="2">
    <location>
        <begin position="62"/>
        <end position="82"/>
    </location>
</feature>
<organism evidence="3 4">
    <name type="scientific">Halteria grandinella</name>
    <dbReference type="NCBI Taxonomy" id="5974"/>
    <lineage>
        <taxon>Eukaryota</taxon>
        <taxon>Sar</taxon>
        <taxon>Alveolata</taxon>
        <taxon>Ciliophora</taxon>
        <taxon>Intramacronucleata</taxon>
        <taxon>Spirotrichea</taxon>
        <taxon>Stichotrichia</taxon>
        <taxon>Sporadotrichida</taxon>
        <taxon>Halteriidae</taxon>
        <taxon>Halteria</taxon>
    </lineage>
</organism>
<accession>A0A8J8NN81</accession>
<feature type="region of interest" description="Disordered" evidence="1">
    <location>
        <begin position="282"/>
        <end position="304"/>
    </location>
</feature>
<comment type="caution">
    <text evidence="3">The sequence shown here is derived from an EMBL/GenBank/DDBJ whole genome shotgun (WGS) entry which is preliminary data.</text>
</comment>
<feature type="transmembrane region" description="Helical" evidence="2">
    <location>
        <begin position="98"/>
        <end position="118"/>
    </location>
</feature>
<sequence>MPREHDNYNNQQGSIMKFQENQPELPRSGSFHSSSRSSLKLSSRDKRCCCCLSLQRGVKFIIIWDIFSLVSQLLTLSAVLIWQLKDADVLNLSEGKHFVFWMSTSGILEILLLTKCWYGVKFLYFSSFAYEAKIHRKYQLANAGINAGAAIVSVKVVGPESQEQVTHRARKTVLKGQRRQLNHFFITSTVYYIFLMILVLCLVPILIAVNLIENLKPDTDSDSENPAQIKFTDLLLFMLVFALLSVISLLYLVKRINWLLIEKDEELRYRSMKIGDDDVLQKQKSGGAKSSPFKAVDKQGSKKQVANQIVGGIGDSKEYEAALLDKNSSDKQTSSRGSYKNRNQLF</sequence>
<dbReference type="EMBL" id="RRYP01012064">
    <property type="protein sequence ID" value="TNV77349.1"/>
    <property type="molecule type" value="Genomic_DNA"/>
</dbReference>
<reference evidence="3" key="1">
    <citation type="submission" date="2019-06" db="EMBL/GenBank/DDBJ databases">
        <authorList>
            <person name="Zheng W."/>
        </authorList>
    </citation>
    <scope>NUCLEOTIDE SEQUENCE</scope>
    <source>
        <strain evidence="3">QDHG01</strain>
    </source>
</reference>
<name>A0A8J8NN81_HALGN</name>
<keyword evidence="2" id="KW-0812">Transmembrane</keyword>
<protein>
    <submittedName>
        <fullName evidence="3">Uncharacterized protein</fullName>
    </submittedName>
</protein>
<proteinExistence type="predicted"/>
<gene>
    <name evidence="3" type="ORF">FGO68_gene7993</name>
</gene>
<feature type="transmembrane region" description="Helical" evidence="2">
    <location>
        <begin position="231"/>
        <end position="253"/>
    </location>
</feature>
<keyword evidence="2" id="KW-1133">Transmembrane helix</keyword>
<evidence type="ECO:0000313" key="3">
    <source>
        <dbReference type="EMBL" id="TNV77349.1"/>
    </source>
</evidence>
<feature type="transmembrane region" description="Helical" evidence="2">
    <location>
        <begin position="184"/>
        <end position="211"/>
    </location>
</feature>
<evidence type="ECO:0000313" key="4">
    <source>
        <dbReference type="Proteomes" id="UP000785679"/>
    </source>
</evidence>
<dbReference type="Proteomes" id="UP000785679">
    <property type="component" value="Unassembled WGS sequence"/>
</dbReference>
<keyword evidence="2" id="KW-0472">Membrane</keyword>